<feature type="transmembrane region" description="Helical" evidence="8">
    <location>
        <begin position="370"/>
        <end position="388"/>
    </location>
</feature>
<dbReference type="CDD" id="cd17321">
    <property type="entry name" value="MFS_MMR_MDR_like"/>
    <property type="match status" value="1"/>
</dbReference>
<dbReference type="InterPro" id="IPR004638">
    <property type="entry name" value="EmrB-like"/>
</dbReference>
<dbReference type="PANTHER" id="PTHR42718">
    <property type="entry name" value="MAJOR FACILITATOR SUPERFAMILY MULTIDRUG TRANSPORTER MFSC"/>
    <property type="match status" value="1"/>
</dbReference>
<evidence type="ECO:0000256" key="5">
    <source>
        <dbReference type="ARBA" id="ARBA00022989"/>
    </source>
</evidence>
<dbReference type="NCBIfam" id="TIGR00711">
    <property type="entry name" value="efflux_EmrB"/>
    <property type="match status" value="1"/>
</dbReference>
<keyword evidence="5 8" id="KW-1133">Transmembrane helix</keyword>
<dbReference type="InterPro" id="IPR020846">
    <property type="entry name" value="MFS_dom"/>
</dbReference>
<evidence type="ECO:0000256" key="3">
    <source>
        <dbReference type="ARBA" id="ARBA00022475"/>
    </source>
</evidence>
<comment type="subcellular location">
    <subcellularLocation>
        <location evidence="1">Cell membrane</location>
        <topology evidence="1">Multi-pass membrane protein</topology>
    </subcellularLocation>
</comment>
<dbReference type="GO" id="GO:0005886">
    <property type="term" value="C:plasma membrane"/>
    <property type="evidence" value="ECO:0007669"/>
    <property type="project" value="UniProtKB-SubCell"/>
</dbReference>
<sequence>MSHTPPELPSPTPDSKQAGVPSHGAMPTAAGIAAQGEAYPQRWKALSVLVVSILVVVLDNTVLNVALKTIQDDLGATQDQLIWAINGYSLVFAALLFTWGVLGDRFGRKRILMIGLVLFAAASTLSAFATSPEQLIGFRALMGIGGASVLPVSLAIITVIFPPQERGKAIGVWAAAVGGAVALGPLLGGFLLEHPQWFHWLIGNDWGSVFLINVPIVIAGLVGIWRLVPESKNPHPGRLDPLGLVLSVVGMLSLVYGIQEGSWDEPSTYAYMGFGVLVIGAFLIYEARSDHPSLDLSLFKIRSFSAALVGVSLSFAALSGALVFLSFYYQDVRGWSPLQSGALTLSFAVGQVIAAPRSSKLVARFGARRVIPTGLVLAIIGMFFITQLSSTSPVWYILLFGFIFGSGLGNVIAPATTRMTLATPPARSGSGSAVQNTVRQVAAVLGVATLSSVFSTVYSSKISSSVVDGLLGPGMPVDARERAVSAATESIGGAYGVADRLEAAGATAAADQLRLAAADAFMPALHTASFIALGLLVLALIVFLVWLPANAEAASWSAGGSVAPPSVVPGGRVEADGEADALHQVHLVVEDPEHLAHVDEAPLELDVEPRDRG</sequence>
<dbReference type="GO" id="GO:0022857">
    <property type="term" value="F:transmembrane transporter activity"/>
    <property type="evidence" value="ECO:0007669"/>
    <property type="project" value="InterPro"/>
</dbReference>
<evidence type="ECO:0000256" key="7">
    <source>
        <dbReference type="SAM" id="MobiDB-lite"/>
    </source>
</evidence>
<dbReference type="InterPro" id="IPR011701">
    <property type="entry name" value="MFS"/>
</dbReference>
<dbReference type="SUPFAM" id="SSF103473">
    <property type="entry name" value="MFS general substrate transporter"/>
    <property type="match status" value="1"/>
</dbReference>
<feature type="region of interest" description="Disordered" evidence="7">
    <location>
        <begin position="1"/>
        <end position="24"/>
    </location>
</feature>
<feature type="transmembrane region" description="Helical" evidence="8">
    <location>
        <begin position="306"/>
        <end position="329"/>
    </location>
</feature>
<feature type="transmembrane region" description="Helical" evidence="8">
    <location>
        <begin position="111"/>
        <end position="130"/>
    </location>
</feature>
<feature type="transmembrane region" description="Helical" evidence="8">
    <location>
        <begin position="81"/>
        <end position="102"/>
    </location>
</feature>
<dbReference type="Pfam" id="PF07690">
    <property type="entry name" value="MFS_1"/>
    <property type="match status" value="1"/>
</dbReference>
<proteinExistence type="predicted"/>
<dbReference type="EMBL" id="CAFBNF010000234">
    <property type="protein sequence ID" value="CAB4956976.1"/>
    <property type="molecule type" value="Genomic_DNA"/>
</dbReference>
<feature type="transmembrane region" description="Helical" evidence="8">
    <location>
        <begin position="268"/>
        <end position="285"/>
    </location>
</feature>
<protein>
    <submittedName>
        <fullName evidence="10">Unannotated protein</fullName>
    </submittedName>
</protein>
<accession>A0A6J7KM61</accession>
<feature type="domain" description="Major facilitator superfamily (MFS) profile" evidence="9">
    <location>
        <begin position="45"/>
        <end position="552"/>
    </location>
</feature>
<evidence type="ECO:0000256" key="2">
    <source>
        <dbReference type="ARBA" id="ARBA00022448"/>
    </source>
</evidence>
<keyword evidence="2" id="KW-0813">Transport</keyword>
<keyword evidence="6 8" id="KW-0472">Membrane</keyword>
<feature type="transmembrane region" description="Helical" evidence="8">
    <location>
        <begin position="394"/>
        <end position="413"/>
    </location>
</feature>
<dbReference type="PROSITE" id="PS50850">
    <property type="entry name" value="MFS"/>
    <property type="match status" value="1"/>
</dbReference>
<evidence type="ECO:0000256" key="4">
    <source>
        <dbReference type="ARBA" id="ARBA00022692"/>
    </source>
</evidence>
<evidence type="ECO:0000313" key="10">
    <source>
        <dbReference type="EMBL" id="CAB4956976.1"/>
    </source>
</evidence>
<keyword evidence="3" id="KW-1003">Cell membrane</keyword>
<evidence type="ECO:0000256" key="1">
    <source>
        <dbReference type="ARBA" id="ARBA00004651"/>
    </source>
</evidence>
<keyword evidence="4 8" id="KW-0812">Transmembrane</keyword>
<dbReference type="AlphaFoldDB" id="A0A6J7KM61"/>
<dbReference type="InterPro" id="IPR036259">
    <property type="entry name" value="MFS_trans_sf"/>
</dbReference>
<feature type="transmembrane region" description="Helical" evidence="8">
    <location>
        <begin position="136"/>
        <end position="161"/>
    </location>
</feature>
<dbReference type="PANTHER" id="PTHR42718:SF42">
    <property type="entry name" value="EXPORT PROTEIN"/>
    <property type="match status" value="1"/>
</dbReference>
<name>A0A6J7KM61_9ZZZZ</name>
<feature type="compositionally biased region" description="Pro residues" evidence="7">
    <location>
        <begin position="1"/>
        <end position="12"/>
    </location>
</feature>
<feature type="transmembrane region" description="Helical" evidence="8">
    <location>
        <begin position="206"/>
        <end position="227"/>
    </location>
</feature>
<dbReference type="Gene3D" id="1.20.1250.20">
    <property type="entry name" value="MFS general substrate transporter like domains"/>
    <property type="match status" value="1"/>
</dbReference>
<feature type="transmembrane region" description="Helical" evidence="8">
    <location>
        <begin position="239"/>
        <end position="256"/>
    </location>
</feature>
<evidence type="ECO:0000256" key="8">
    <source>
        <dbReference type="SAM" id="Phobius"/>
    </source>
</evidence>
<feature type="transmembrane region" description="Helical" evidence="8">
    <location>
        <begin position="170"/>
        <end position="191"/>
    </location>
</feature>
<reference evidence="10" key="1">
    <citation type="submission" date="2020-05" db="EMBL/GenBank/DDBJ databases">
        <authorList>
            <person name="Chiriac C."/>
            <person name="Salcher M."/>
            <person name="Ghai R."/>
            <person name="Kavagutti S V."/>
        </authorList>
    </citation>
    <scope>NUCLEOTIDE SEQUENCE</scope>
</reference>
<evidence type="ECO:0000259" key="9">
    <source>
        <dbReference type="PROSITE" id="PS50850"/>
    </source>
</evidence>
<dbReference type="Gene3D" id="1.20.1720.10">
    <property type="entry name" value="Multidrug resistance protein D"/>
    <property type="match status" value="1"/>
</dbReference>
<gene>
    <name evidence="10" type="ORF">UFOPK3773_01752</name>
</gene>
<feature type="transmembrane region" description="Helical" evidence="8">
    <location>
        <begin position="45"/>
        <end position="66"/>
    </location>
</feature>
<organism evidence="10">
    <name type="scientific">freshwater metagenome</name>
    <dbReference type="NCBI Taxonomy" id="449393"/>
    <lineage>
        <taxon>unclassified sequences</taxon>
        <taxon>metagenomes</taxon>
        <taxon>ecological metagenomes</taxon>
    </lineage>
</organism>
<feature type="transmembrane region" description="Helical" evidence="8">
    <location>
        <begin position="524"/>
        <end position="547"/>
    </location>
</feature>
<feature type="transmembrane region" description="Helical" evidence="8">
    <location>
        <begin position="341"/>
        <end position="358"/>
    </location>
</feature>
<evidence type="ECO:0000256" key="6">
    <source>
        <dbReference type="ARBA" id="ARBA00023136"/>
    </source>
</evidence>